<dbReference type="GO" id="GO:0022857">
    <property type="term" value="F:transmembrane transporter activity"/>
    <property type="evidence" value="ECO:0007669"/>
    <property type="project" value="InterPro"/>
</dbReference>
<sequence length="356" mass="37223">MRFELIRRDRASLEMALMAPVLALLAAGLVSWALFAAMGVPAGRALWTIAATPFSTWYDFSEVLVKTAPLLLIAQGLAIGFRARVFNIGAEGQLLIGAICASAIPVLLPSAGSPLLWVAMMALGMVGGAAWAAIAAFWRTRLNANEILVTLMLSLIAAQILTYLLLGPWKDPMGMNFPQTRMFQPGALLPGLLPGTRVNLSLLFGVAATIAAYVFMQRSVTGFRLIVTGTAPRAAGYAGVSAARGVWLSLLISGAAAGLAGAAEVAGPLGQLQRSISQGYGFAAIIVAYLGGLHPVGIAVSSLVMSAIYIGGDNAMVFADLPQSAVLVVQGLLLTFYLIAATFVRYRIAWTGTARA</sequence>
<dbReference type="EMBL" id="RQXX01000002">
    <property type="protein sequence ID" value="RVV98926.1"/>
    <property type="molecule type" value="Genomic_DNA"/>
</dbReference>
<name>A0A438AJV9_9RHOB</name>
<keyword evidence="2" id="KW-1003">Cell membrane</keyword>
<evidence type="ECO:0000313" key="7">
    <source>
        <dbReference type="EMBL" id="RVV98926.1"/>
    </source>
</evidence>
<dbReference type="RefSeq" id="WP_127906160.1">
    <property type="nucleotide sequence ID" value="NZ_RQXX01000002.1"/>
</dbReference>
<evidence type="ECO:0000313" key="8">
    <source>
        <dbReference type="Proteomes" id="UP000285908"/>
    </source>
</evidence>
<gene>
    <name evidence="7" type="ORF">EKE94_08570</name>
</gene>
<feature type="transmembrane region" description="Helical" evidence="6">
    <location>
        <begin position="21"/>
        <end position="43"/>
    </location>
</feature>
<proteinExistence type="predicted"/>
<evidence type="ECO:0000256" key="6">
    <source>
        <dbReference type="SAM" id="Phobius"/>
    </source>
</evidence>
<feature type="transmembrane region" description="Helical" evidence="6">
    <location>
        <begin position="246"/>
        <end position="267"/>
    </location>
</feature>
<evidence type="ECO:0000256" key="5">
    <source>
        <dbReference type="ARBA" id="ARBA00023136"/>
    </source>
</evidence>
<dbReference type="PANTHER" id="PTHR47089:SF1">
    <property type="entry name" value="GUANOSINE ABC TRANSPORTER PERMEASE PROTEIN NUPP"/>
    <property type="match status" value="1"/>
</dbReference>
<reference evidence="7 8" key="1">
    <citation type="submission" date="2018-11" db="EMBL/GenBank/DDBJ databases">
        <title>Mesobaculum littorinae gen. nov., sp. nov., isolated from Littorina scabra that represents a novel genus of the order Rhodobacteraceae.</title>
        <authorList>
            <person name="Li F."/>
        </authorList>
    </citation>
    <scope>NUCLEOTIDE SEQUENCE [LARGE SCALE GENOMIC DNA]</scope>
    <source>
        <strain evidence="7 8">M0103</strain>
    </source>
</reference>
<feature type="transmembrane region" description="Helical" evidence="6">
    <location>
        <begin position="198"/>
        <end position="216"/>
    </location>
</feature>
<keyword evidence="5 6" id="KW-0472">Membrane</keyword>
<accession>A0A438AJV9</accession>
<dbReference type="CDD" id="cd06580">
    <property type="entry name" value="TM_PBP1_transp_TpRbsC_like"/>
    <property type="match status" value="1"/>
</dbReference>
<feature type="transmembrane region" description="Helical" evidence="6">
    <location>
        <begin position="324"/>
        <end position="346"/>
    </location>
</feature>
<evidence type="ECO:0000256" key="4">
    <source>
        <dbReference type="ARBA" id="ARBA00022989"/>
    </source>
</evidence>
<keyword evidence="3 6" id="KW-0812">Transmembrane</keyword>
<dbReference type="Proteomes" id="UP000285908">
    <property type="component" value="Unassembled WGS sequence"/>
</dbReference>
<evidence type="ECO:0000256" key="2">
    <source>
        <dbReference type="ARBA" id="ARBA00022475"/>
    </source>
</evidence>
<comment type="subcellular location">
    <subcellularLocation>
        <location evidence="1">Cell membrane</location>
        <topology evidence="1">Multi-pass membrane protein</topology>
    </subcellularLocation>
</comment>
<comment type="caution">
    <text evidence="7">The sequence shown here is derived from an EMBL/GenBank/DDBJ whole genome shotgun (WGS) entry which is preliminary data.</text>
</comment>
<dbReference type="InterPro" id="IPR001851">
    <property type="entry name" value="ABC_transp_permease"/>
</dbReference>
<dbReference type="Pfam" id="PF02653">
    <property type="entry name" value="BPD_transp_2"/>
    <property type="match status" value="1"/>
</dbReference>
<dbReference type="AlphaFoldDB" id="A0A438AJV9"/>
<evidence type="ECO:0000256" key="1">
    <source>
        <dbReference type="ARBA" id="ARBA00004651"/>
    </source>
</evidence>
<dbReference type="OrthoDB" id="9809785at2"/>
<protein>
    <submittedName>
        <fullName evidence="7">ABC transporter permease</fullName>
    </submittedName>
</protein>
<evidence type="ECO:0000256" key="3">
    <source>
        <dbReference type="ARBA" id="ARBA00022692"/>
    </source>
</evidence>
<dbReference type="PANTHER" id="PTHR47089">
    <property type="entry name" value="ABC TRANSPORTER, PERMEASE PROTEIN"/>
    <property type="match status" value="1"/>
</dbReference>
<feature type="transmembrane region" description="Helical" evidence="6">
    <location>
        <begin position="147"/>
        <end position="166"/>
    </location>
</feature>
<feature type="transmembrane region" description="Helical" evidence="6">
    <location>
        <begin position="279"/>
        <end position="312"/>
    </location>
</feature>
<feature type="transmembrane region" description="Helical" evidence="6">
    <location>
        <begin position="63"/>
        <end position="81"/>
    </location>
</feature>
<dbReference type="GO" id="GO:0005886">
    <property type="term" value="C:plasma membrane"/>
    <property type="evidence" value="ECO:0007669"/>
    <property type="project" value="UniProtKB-SubCell"/>
</dbReference>
<organism evidence="7 8">
    <name type="scientific">Mesobaculum littorinae</name>
    <dbReference type="NCBI Taxonomy" id="2486419"/>
    <lineage>
        <taxon>Bacteria</taxon>
        <taxon>Pseudomonadati</taxon>
        <taxon>Pseudomonadota</taxon>
        <taxon>Alphaproteobacteria</taxon>
        <taxon>Rhodobacterales</taxon>
        <taxon>Roseobacteraceae</taxon>
        <taxon>Mesobaculum</taxon>
    </lineage>
</organism>
<keyword evidence="8" id="KW-1185">Reference proteome</keyword>
<feature type="transmembrane region" description="Helical" evidence="6">
    <location>
        <begin position="93"/>
        <end position="111"/>
    </location>
</feature>
<feature type="transmembrane region" description="Helical" evidence="6">
    <location>
        <begin position="117"/>
        <end position="138"/>
    </location>
</feature>
<keyword evidence="4 6" id="KW-1133">Transmembrane helix</keyword>